<name>A0AAF0W8Z0_DAUCS</name>
<feature type="compositionally biased region" description="Low complexity" evidence="2">
    <location>
        <begin position="82"/>
        <end position="98"/>
    </location>
</feature>
<reference evidence="3" key="2">
    <citation type="submission" date="2022-03" db="EMBL/GenBank/DDBJ databases">
        <title>Draft title - Genomic analysis of global carrot germplasm unveils the trajectory of domestication and the origin of high carotenoid orange carrot.</title>
        <authorList>
            <person name="Iorizzo M."/>
            <person name="Ellison S."/>
            <person name="Senalik D."/>
            <person name="Macko-Podgorni A."/>
            <person name="Grzebelus D."/>
            <person name="Bostan H."/>
            <person name="Rolling W."/>
            <person name="Curaba J."/>
            <person name="Simon P."/>
        </authorList>
    </citation>
    <scope>NUCLEOTIDE SEQUENCE</scope>
    <source>
        <tissue evidence="3">Leaf</tissue>
    </source>
</reference>
<dbReference type="AlphaFoldDB" id="A0AAF0W8Z0"/>
<protein>
    <recommendedName>
        <fullName evidence="5">Auxin-repressed protein</fullName>
    </recommendedName>
</protein>
<evidence type="ECO:0000313" key="3">
    <source>
        <dbReference type="EMBL" id="WOG84386.1"/>
    </source>
</evidence>
<dbReference type="Pfam" id="PF05564">
    <property type="entry name" value="Auxin_repressed"/>
    <property type="match status" value="1"/>
</dbReference>
<gene>
    <name evidence="3" type="ORF">DCAR_0103569</name>
</gene>
<dbReference type="PANTHER" id="PTHR33565">
    <property type="entry name" value="DORMANCY-ASSOCIATED PROTEIN 1"/>
    <property type="match status" value="1"/>
</dbReference>
<feature type="region of interest" description="Disordered" evidence="2">
    <location>
        <begin position="1"/>
        <end position="98"/>
    </location>
</feature>
<evidence type="ECO:0000313" key="4">
    <source>
        <dbReference type="Proteomes" id="UP000077755"/>
    </source>
</evidence>
<comment type="similarity">
    <text evidence="1">Belongs to the DRM1/ARP family.</text>
</comment>
<evidence type="ECO:0008006" key="5">
    <source>
        <dbReference type="Google" id="ProtNLM"/>
    </source>
</evidence>
<dbReference type="PANTHER" id="PTHR33565:SF1">
    <property type="entry name" value="DORMANCY-ASSOCIATED PROTEIN HOMOLOG 3"/>
    <property type="match status" value="1"/>
</dbReference>
<dbReference type="InterPro" id="IPR008406">
    <property type="entry name" value="DRM/ARP"/>
</dbReference>
<sequence length="126" mass="13380">MSLLDQLWDDTVAGPRPDSGLGKLRKQSSLGFLSVNSADVNKVSDGGNMRSGGDTPARVTRSITILKPPVVGDQSETPPASPAGSTTPNSPFSRGGSFQFRRRSVLETYEKASGIGFKSPRPPYDI</sequence>
<dbReference type="KEGG" id="dcr:108205012"/>
<keyword evidence="4" id="KW-1185">Reference proteome</keyword>
<proteinExistence type="inferred from homology"/>
<dbReference type="EMBL" id="CP093343">
    <property type="protein sequence ID" value="WOG84386.1"/>
    <property type="molecule type" value="Genomic_DNA"/>
</dbReference>
<evidence type="ECO:0000256" key="1">
    <source>
        <dbReference type="ARBA" id="ARBA00010502"/>
    </source>
</evidence>
<accession>A0AAF0W8Z0</accession>
<reference evidence="3" key="1">
    <citation type="journal article" date="2016" name="Nat. Genet.">
        <title>A high-quality carrot genome assembly provides new insights into carotenoid accumulation and asterid genome evolution.</title>
        <authorList>
            <person name="Iorizzo M."/>
            <person name="Ellison S."/>
            <person name="Senalik D."/>
            <person name="Zeng P."/>
            <person name="Satapoomin P."/>
            <person name="Huang J."/>
            <person name="Bowman M."/>
            <person name="Iovene M."/>
            <person name="Sanseverino W."/>
            <person name="Cavagnaro P."/>
            <person name="Yildiz M."/>
            <person name="Macko-Podgorni A."/>
            <person name="Moranska E."/>
            <person name="Grzebelus E."/>
            <person name="Grzebelus D."/>
            <person name="Ashrafi H."/>
            <person name="Zheng Z."/>
            <person name="Cheng S."/>
            <person name="Spooner D."/>
            <person name="Van Deynze A."/>
            <person name="Simon P."/>
        </authorList>
    </citation>
    <scope>NUCLEOTIDE SEQUENCE</scope>
    <source>
        <tissue evidence="3">Leaf</tissue>
    </source>
</reference>
<evidence type="ECO:0000256" key="2">
    <source>
        <dbReference type="SAM" id="MobiDB-lite"/>
    </source>
</evidence>
<dbReference type="Proteomes" id="UP000077755">
    <property type="component" value="Chromosome 1"/>
</dbReference>
<feature type="compositionally biased region" description="Polar residues" evidence="2">
    <location>
        <begin position="27"/>
        <end position="39"/>
    </location>
</feature>
<organism evidence="3 4">
    <name type="scientific">Daucus carota subsp. sativus</name>
    <name type="common">Carrot</name>
    <dbReference type="NCBI Taxonomy" id="79200"/>
    <lineage>
        <taxon>Eukaryota</taxon>
        <taxon>Viridiplantae</taxon>
        <taxon>Streptophyta</taxon>
        <taxon>Embryophyta</taxon>
        <taxon>Tracheophyta</taxon>
        <taxon>Spermatophyta</taxon>
        <taxon>Magnoliopsida</taxon>
        <taxon>eudicotyledons</taxon>
        <taxon>Gunneridae</taxon>
        <taxon>Pentapetalae</taxon>
        <taxon>asterids</taxon>
        <taxon>campanulids</taxon>
        <taxon>Apiales</taxon>
        <taxon>Apiaceae</taxon>
        <taxon>Apioideae</taxon>
        <taxon>Scandiceae</taxon>
        <taxon>Daucinae</taxon>
        <taxon>Daucus</taxon>
        <taxon>Daucus sect. Daucus</taxon>
    </lineage>
</organism>